<dbReference type="AlphaFoldDB" id="F9UK75"/>
<gene>
    <name evidence="2" type="ORF">MCSF7_01431</name>
</gene>
<evidence type="ECO:0000313" key="3">
    <source>
        <dbReference type="Proteomes" id="UP000004978"/>
    </source>
</evidence>
<name>F9UK75_9BACT</name>
<dbReference type="EMBL" id="AFXA01000011">
    <property type="protein sequence ID" value="EGV00080.1"/>
    <property type="molecule type" value="Genomic_DNA"/>
</dbReference>
<proteinExistence type="predicted"/>
<keyword evidence="1" id="KW-1133">Transmembrane helix</keyword>
<evidence type="ECO:0000256" key="1">
    <source>
        <dbReference type="SAM" id="Phobius"/>
    </source>
</evidence>
<reference evidence="2 3" key="1">
    <citation type="journal article" date="2013" name="Genome Announc.">
        <title>Genome Sequence of Mycoplasma columbinum Strain SF7.</title>
        <authorList>
            <person name="Guo Z."/>
            <person name="Xu X."/>
            <person name="Zheng Q."/>
            <person name="Li T."/>
            <person name="Kuang S."/>
            <person name="Zhang Z."/>
            <person name="Chen Y."/>
            <person name="Lu X."/>
            <person name="Zhou R."/>
            <person name="Bi D."/>
            <person name="Jin H."/>
        </authorList>
    </citation>
    <scope>NUCLEOTIDE SEQUENCE [LARGE SCALE GENOMIC DNA]</scope>
    <source>
        <strain evidence="2 3">SF7</strain>
    </source>
</reference>
<keyword evidence="1" id="KW-0472">Membrane</keyword>
<comment type="caution">
    <text evidence="2">The sequence shown here is derived from an EMBL/GenBank/DDBJ whole genome shotgun (WGS) entry which is preliminary data.</text>
</comment>
<evidence type="ECO:0000313" key="2">
    <source>
        <dbReference type="EMBL" id="EGV00080.1"/>
    </source>
</evidence>
<dbReference type="RefSeq" id="WP_006608693.1">
    <property type="nucleotide sequence ID" value="NZ_AFXA01000011.1"/>
</dbReference>
<keyword evidence="1" id="KW-0812">Transmembrane</keyword>
<sequence>MQQNYLNVNSNSFSWTVKRFTAVFFANFVNSIKMMGIIMPIIKMARVNKVICHN</sequence>
<protein>
    <submittedName>
        <fullName evidence="2">Uncharacterized protein</fullName>
    </submittedName>
</protein>
<dbReference type="Proteomes" id="UP000004978">
    <property type="component" value="Unassembled WGS sequence"/>
</dbReference>
<keyword evidence="3" id="KW-1185">Reference proteome</keyword>
<organism evidence="2 3">
    <name type="scientific">Mycoplasmopsis columbina SF7</name>
    <dbReference type="NCBI Taxonomy" id="1037410"/>
    <lineage>
        <taxon>Bacteria</taxon>
        <taxon>Bacillati</taxon>
        <taxon>Mycoplasmatota</taxon>
        <taxon>Mycoplasmoidales</taxon>
        <taxon>Metamycoplasmataceae</taxon>
        <taxon>Mycoplasmopsis</taxon>
    </lineage>
</organism>
<accession>F9UK75</accession>
<feature type="transmembrane region" description="Helical" evidence="1">
    <location>
        <begin position="20"/>
        <end position="42"/>
    </location>
</feature>